<protein>
    <submittedName>
        <fullName evidence="12">Uncharacterized protein</fullName>
    </submittedName>
</protein>
<dbReference type="SMART" id="SM00369">
    <property type="entry name" value="LRR_TYP"/>
    <property type="match status" value="4"/>
</dbReference>
<evidence type="ECO:0000256" key="7">
    <source>
        <dbReference type="ARBA" id="ARBA00022737"/>
    </source>
</evidence>
<keyword evidence="13" id="KW-1185">Reference proteome</keyword>
<proteinExistence type="inferred from homology"/>
<evidence type="ECO:0000256" key="9">
    <source>
        <dbReference type="ARBA" id="ARBA00023136"/>
    </source>
</evidence>
<name>A0ABY9DHE7_VITVI</name>
<dbReference type="Proteomes" id="UP001227230">
    <property type="component" value="Chromosome 16"/>
</dbReference>
<dbReference type="PANTHER" id="PTHR48063">
    <property type="entry name" value="LRR RECEPTOR-LIKE KINASE"/>
    <property type="match status" value="1"/>
</dbReference>
<dbReference type="InterPro" id="IPR001611">
    <property type="entry name" value="Leu-rich_rpt"/>
</dbReference>
<gene>
    <name evidence="12" type="ORF">VitviT2T_024896</name>
</gene>
<comment type="subcellular location">
    <subcellularLocation>
        <location evidence="1">Cell membrane</location>
        <topology evidence="1">Single-pass type I membrane protein</topology>
    </subcellularLocation>
</comment>
<organism evidence="12 13">
    <name type="scientific">Vitis vinifera</name>
    <name type="common">Grape</name>
    <dbReference type="NCBI Taxonomy" id="29760"/>
    <lineage>
        <taxon>Eukaryota</taxon>
        <taxon>Viridiplantae</taxon>
        <taxon>Streptophyta</taxon>
        <taxon>Embryophyta</taxon>
        <taxon>Tracheophyta</taxon>
        <taxon>Spermatophyta</taxon>
        <taxon>Magnoliopsida</taxon>
        <taxon>eudicotyledons</taxon>
        <taxon>Gunneridae</taxon>
        <taxon>Pentapetalae</taxon>
        <taxon>rosids</taxon>
        <taxon>Vitales</taxon>
        <taxon>Vitaceae</taxon>
        <taxon>Viteae</taxon>
        <taxon>Vitis</taxon>
    </lineage>
</organism>
<dbReference type="Pfam" id="PF00560">
    <property type="entry name" value="LRR_1"/>
    <property type="match status" value="3"/>
</dbReference>
<evidence type="ECO:0000256" key="8">
    <source>
        <dbReference type="ARBA" id="ARBA00022989"/>
    </source>
</evidence>
<dbReference type="Gene3D" id="3.80.10.10">
    <property type="entry name" value="Ribonuclease Inhibitor"/>
    <property type="match status" value="1"/>
</dbReference>
<evidence type="ECO:0000256" key="11">
    <source>
        <dbReference type="ARBA" id="ARBA00023180"/>
    </source>
</evidence>
<keyword evidence="9" id="KW-0472">Membrane</keyword>
<keyword evidence="7" id="KW-0677">Repeat</keyword>
<keyword evidence="3" id="KW-1003">Cell membrane</keyword>
<evidence type="ECO:0000256" key="4">
    <source>
        <dbReference type="ARBA" id="ARBA00022614"/>
    </source>
</evidence>
<keyword evidence="8" id="KW-1133">Transmembrane helix</keyword>
<dbReference type="InterPro" id="IPR003591">
    <property type="entry name" value="Leu-rich_rpt_typical-subtyp"/>
</dbReference>
<accession>A0ABY9DHE7</accession>
<dbReference type="SUPFAM" id="SSF52058">
    <property type="entry name" value="L domain-like"/>
    <property type="match status" value="1"/>
</dbReference>
<keyword evidence="6" id="KW-0732">Signal</keyword>
<evidence type="ECO:0000256" key="3">
    <source>
        <dbReference type="ARBA" id="ARBA00022475"/>
    </source>
</evidence>
<dbReference type="EMBL" id="CP126663">
    <property type="protein sequence ID" value="WKA07027.1"/>
    <property type="molecule type" value="Genomic_DNA"/>
</dbReference>
<dbReference type="Pfam" id="PF13855">
    <property type="entry name" value="LRR_8"/>
    <property type="match status" value="1"/>
</dbReference>
<keyword evidence="10" id="KW-0675">Receptor</keyword>
<evidence type="ECO:0000256" key="1">
    <source>
        <dbReference type="ARBA" id="ARBA00004251"/>
    </source>
</evidence>
<evidence type="ECO:0000256" key="6">
    <source>
        <dbReference type="ARBA" id="ARBA00022729"/>
    </source>
</evidence>
<keyword evidence="11" id="KW-0325">Glycoprotein</keyword>
<keyword evidence="4" id="KW-0433">Leucine-rich repeat</keyword>
<evidence type="ECO:0000256" key="5">
    <source>
        <dbReference type="ARBA" id="ARBA00022692"/>
    </source>
</evidence>
<reference evidence="12 13" key="1">
    <citation type="journal article" date="2023" name="Hortic Res">
        <title>The complete reference genome for grapevine (Vitis vinifera L.) genetics and breeding.</title>
        <authorList>
            <person name="Shi X."/>
            <person name="Cao S."/>
            <person name="Wang X."/>
            <person name="Huang S."/>
            <person name="Wang Y."/>
            <person name="Liu Z."/>
            <person name="Liu W."/>
            <person name="Leng X."/>
            <person name="Peng Y."/>
            <person name="Wang N."/>
            <person name="Wang Y."/>
            <person name="Ma Z."/>
            <person name="Xu X."/>
            <person name="Zhang F."/>
            <person name="Xue H."/>
            <person name="Zhong H."/>
            <person name="Wang Y."/>
            <person name="Zhang K."/>
            <person name="Velt A."/>
            <person name="Avia K."/>
            <person name="Holtgrawe D."/>
            <person name="Grimplet J."/>
            <person name="Matus J.T."/>
            <person name="Ware D."/>
            <person name="Wu X."/>
            <person name="Wang H."/>
            <person name="Liu C."/>
            <person name="Fang Y."/>
            <person name="Rustenholz C."/>
            <person name="Cheng Z."/>
            <person name="Xiao H."/>
            <person name="Zhou Y."/>
        </authorList>
    </citation>
    <scope>NUCLEOTIDE SEQUENCE [LARGE SCALE GENOMIC DNA]</scope>
    <source>
        <strain evidence="13">cv. Pinot noir / PN40024</strain>
        <tissue evidence="12">Leaf</tissue>
    </source>
</reference>
<keyword evidence="5" id="KW-0812">Transmembrane</keyword>
<dbReference type="InterPro" id="IPR046956">
    <property type="entry name" value="RLP23-like"/>
</dbReference>
<evidence type="ECO:0000313" key="12">
    <source>
        <dbReference type="EMBL" id="WKA07027.1"/>
    </source>
</evidence>
<comment type="similarity">
    <text evidence="2">Belongs to the RLP family.</text>
</comment>
<evidence type="ECO:0000256" key="10">
    <source>
        <dbReference type="ARBA" id="ARBA00023170"/>
    </source>
</evidence>
<dbReference type="PANTHER" id="PTHR48063:SF98">
    <property type="entry name" value="LRR RECEPTOR-LIKE SERINE_THREONINE-PROTEIN KINASE FLS2"/>
    <property type="match status" value="1"/>
</dbReference>
<evidence type="ECO:0000256" key="2">
    <source>
        <dbReference type="ARBA" id="ARBA00009592"/>
    </source>
</evidence>
<evidence type="ECO:0000313" key="13">
    <source>
        <dbReference type="Proteomes" id="UP001227230"/>
    </source>
</evidence>
<dbReference type="PRINTS" id="PR00019">
    <property type="entry name" value="LEURICHRPT"/>
</dbReference>
<sequence>MMRDVSMKSSLVIDLSSNHSEGPMPKLPSTINVLDLGQNMFSGPISSLCTNRIGSLSYLDLSHNLLSGELPHCELPSSLKNCTKLTLIDLAKNKFSEKIQAWVGESLSDLAVLNLRSNGFNGRIPSSLCQLKMLQILDLSRNNISGARPRYFNNFTAMTQKGPPVTVYDYSATTKPSSRGYESLGIYFDSTSLFWKGGEAEDKNILGQMRSIDLSSNRVLNGEIPEEITELLELVSLNLSRNNLTGVITPTFGQLKSLDVLHLSRNQLFGQIPTNLSQIYRLSFLDLSKTNLSSKIPSGTQLQSFNASACMGNPQLCGYPLLKECSRDDEEQYPPSSDSNGDIIHCDEDGPCFYASIALGFITGFWGVCGDAQQYMEIFLFSILHQTKRLALCDNISEYCQIAEESSKINGKVRL</sequence>
<dbReference type="InterPro" id="IPR032675">
    <property type="entry name" value="LRR_dom_sf"/>
</dbReference>